<keyword evidence="6 10" id="KW-0573">Peptidoglycan synthesis</keyword>
<keyword evidence="3 10" id="KW-0328">Glycosyltransferase</keyword>
<keyword evidence="14" id="KW-1185">Reference proteome</keyword>
<name>A0A4S8QE98_9ACTN</name>
<dbReference type="UniPathway" id="UPA00219"/>
<dbReference type="PANTHER" id="PTHR21015:SF22">
    <property type="entry name" value="GLYCOSYLTRANSFERASE"/>
    <property type="match status" value="1"/>
</dbReference>
<keyword evidence="4 10" id="KW-0808">Transferase</keyword>
<dbReference type="GO" id="GO:0051991">
    <property type="term" value="F:UDP-N-acetyl-D-glucosamine:N-acetylmuramoyl-L-alanyl-D-glutamyl-meso-2,6-diaminopimelyl-D-alanyl-D-alanine-diphosphoundecaprenol 4-beta-N-acetylglucosaminlytransferase activity"/>
    <property type="evidence" value="ECO:0007669"/>
    <property type="project" value="RHEA"/>
</dbReference>
<dbReference type="Pfam" id="PF04101">
    <property type="entry name" value="Glyco_tran_28_C"/>
    <property type="match status" value="1"/>
</dbReference>
<feature type="binding site" evidence="10">
    <location>
        <position position="204"/>
    </location>
    <ligand>
        <name>UDP-N-acetyl-alpha-D-glucosamine</name>
        <dbReference type="ChEBI" id="CHEBI:57705"/>
    </ligand>
</feature>
<reference evidence="14" key="1">
    <citation type="submission" date="2019-04" db="EMBL/GenBank/DDBJ databases">
        <title>Nocardioides xinjiangensis sp. nov.</title>
        <authorList>
            <person name="Liu S."/>
        </authorList>
    </citation>
    <scope>NUCLEOTIDE SEQUENCE [LARGE SCALE GENOMIC DNA]</scope>
    <source>
        <strain evidence="14">18</strain>
    </source>
</reference>
<dbReference type="GO" id="GO:0008360">
    <property type="term" value="P:regulation of cell shape"/>
    <property type="evidence" value="ECO:0007669"/>
    <property type="project" value="UniProtKB-KW"/>
</dbReference>
<dbReference type="OrthoDB" id="9808936at2"/>
<dbReference type="GO" id="GO:0005886">
    <property type="term" value="C:plasma membrane"/>
    <property type="evidence" value="ECO:0007669"/>
    <property type="project" value="UniProtKB-SubCell"/>
</dbReference>
<evidence type="ECO:0000313" key="13">
    <source>
        <dbReference type="EMBL" id="THV39519.1"/>
    </source>
</evidence>
<keyword evidence="8 10" id="KW-0131">Cell cycle</keyword>
<evidence type="ECO:0000259" key="11">
    <source>
        <dbReference type="Pfam" id="PF03033"/>
    </source>
</evidence>
<keyword evidence="9 10" id="KW-0961">Cell wall biogenesis/degradation</keyword>
<evidence type="ECO:0000256" key="5">
    <source>
        <dbReference type="ARBA" id="ARBA00022960"/>
    </source>
</evidence>
<dbReference type="GO" id="GO:0005975">
    <property type="term" value="P:carbohydrate metabolic process"/>
    <property type="evidence" value="ECO:0007669"/>
    <property type="project" value="InterPro"/>
</dbReference>
<feature type="domain" description="Glycosyl transferase family 28 C-terminal" evidence="12">
    <location>
        <begin position="197"/>
        <end position="357"/>
    </location>
</feature>
<dbReference type="Pfam" id="PF03033">
    <property type="entry name" value="Glyco_transf_28"/>
    <property type="match status" value="1"/>
</dbReference>
<comment type="caution">
    <text evidence="13">The sequence shown here is derived from an EMBL/GenBank/DDBJ whole genome shotgun (WGS) entry which is preliminary data.</text>
</comment>
<evidence type="ECO:0000256" key="4">
    <source>
        <dbReference type="ARBA" id="ARBA00022679"/>
    </source>
</evidence>
<feature type="binding site" evidence="10">
    <location>
        <position position="170"/>
    </location>
    <ligand>
        <name>UDP-N-acetyl-alpha-D-glucosamine</name>
        <dbReference type="ChEBI" id="CHEBI:57705"/>
    </ligand>
</feature>
<evidence type="ECO:0000313" key="14">
    <source>
        <dbReference type="Proteomes" id="UP000308760"/>
    </source>
</evidence>
<dbReference type="InterPro" id="IPR004276">
    <property type="entry name" value="GlycoTrans_28_N"/>
</dbReference>
<keyword evidence="7 10" id="KW-0472">Membrane</keyword>
<organism evidence="13 14">
    <name type="scientific">Glycomyces buryatensis</name>
    <dbReference type="NCBI Taxonomy" id="2570927"/>
    <lineage>
        <taxon>Bacteria</taxon>
        <taxon>Bacillati</taxon>
        <taxon>Actinomycetota</taxon>
        <taxon>Actinomycetes</taxon>
        <taxon>Glycomycetales</taxon>
        <taxon>Glycomycetaceae</taxon>
        <taxon>Glycomyces</taxon>
    </lineage>
</organism>
<comment type="caution">
    <text evidence="10">Lacks conserved residue(s) required for the propagation of feature annotation.</text>
</comment>
<dbReference type="PANTHER" id="PTHR21015">
    <property type="entry name" value="UDP-N-ACETYLGLUCOSAMINE--N-ACETYLMURAMYL-(PENTAPEPTIDE) PYROPHOSPHORYL-UNDECAPRENOL N-ACETYLGLUCOSAMINE TRANSFERASE 1"/>
    <property type="match status" value="1"/>
</dbReference>
<evidence type="ECO:0000256" key="7">
    <source>
        <dbReference type="ARBA" id="ARBA00023136"/>
    </source>
</evidence>
<feature type="binding site" evidence="10">
    <location>
        <position position="128"/>
    </location>
    <ligand>
        <name>UDP-N-acetyl-alpha-D-glucosamine</name>
        <dbReference type="ChEBI" id="CHEBI:57705"/>
    </ligand>
</feature>
<protein>
    <recommendedName>
        <fullName evidence="10">UDP-N-acetylglucosamine--N-acetylmuramyl-(pentapeptide) pyrophosphoryl-undecaprenol N-acetylglucosamine transferase</fullName>
        <ecNumber evidence="10">2.4.1.227</ecNumber>
    </recommendedName>
    <alternativeName>
        <fullName evidence="10">Undecaprenyl-PP-MurNAc-pentapeptide-UDPGlcNAc GlcNAc transferase</fullName>
    </alternativeName>
</protein>
<dbReference type="EMBL" id="STGY01000066">
    <property type="protein sequence ID" value="THV39519.1"/>
    <property type="molecule type" value="Genomic_DNA"/>
</dbReference>
<evidence type="ECO:0000256" key="3">
    <source>
        <dbReference type="ARBA" id="ARBA00022676"/>
    </source>
</evidence>
<dbReference type="GO" id="GO:0009252">
    <property type="term" value="P:peptidoglycan biosynthetic process"/>
    <property type="evidence" value="ECO:0007669"/>
    <property type="project" value="UniProtKB-UniRule"/>
</dbReference>
<dbReference type="Gene3D" id="3.40.50.2000">
    <property type="entry name" value="Glycogen Phosphorylase B"/>
    <property type="match status" value="2"/>
</dbReference>
<accession>A0A4S8QE98</accession>
<evidence type="ECO:0000256" key="6">
    <source>
        <dbReference type="ARBA" id="ARBA00022984"/>
    </source>
</evidence>
<dbReference type="GO" id="GO:0071555">
    <property type="term" value="P:cell wall organization"/>
    <property type="evidence" value="ECO:0007669"/>
    <property type="project" value="UniProtKB-KW"/>
</dbReference>
<feature type="binding site" evidence="10">
    <location>
        <position position="300"/>
    </location>
    <ligand>
        <name>UDP-N-acetyl-alpha-D-glucosamine</name>
        <dbReference type="ChEBI" id="CHEBI:57705"/>
    </ligand>
</feature>
<evidence type="ECO:0000256" key="9">
    <source>
        <dbReference type="ARBA" id="ARBA00023316"/>
    </source>
</evidence>
<evidence type="ECO:0000256" key="1">
    <source>
        <dbReference type="ARBA" id="ARBA00022475"/>
    </source>
</evidence>
<sequence length="370" mass="39723">MPQLRSVVLAGGGTGGHIYPLLAFADCLRRHDPNIHITCLGTEKGLENELIPKAGYQLRNVPAHQLPRKINVDLLLTAPRMLKAMKATREIMDEVGAEVVIGFGGYVAVPAYLAAWRRKTPMVVFEYNDPPGVANKMALKFTDNLALGFPHLTQASPILADGTYTGIPLRPAISHLDRAARRAEACAHFGLDPNRPVLFVYGGSQGAASINNAVSGAAQVLTKGGVQVLHIIGARRDEPVHIPDGLPVAYRTLNYLDRMDLGYAAADMVLARGGSMTVAEVTALGLPTVFVPMPWGNKEQYRNAGPVVAAGGAVFCDDEALNPAWIESNLVPLITDRQKLSAMAQASAGFGRRDGDEALRQFTYKVVQQG</sequence>
<evidence type="ECO:0000256" key="2">
    <source>
        <dbReference type="ARBA" id="ARBA00022618"/>
    </source>
</evidence>
<evidence type="ECO:0000256" key="8">
    <source>
        <dbReference type="ARBA" id="ARBA00023306"/>
    </source>
</evidence>
<feature type="domain" description="Glycosyltransferase family 28 N-terminal" evidence="11">
    <location>
        <begin position="7"/>
        <end position="144"/>
    </location>
</feature>
<dbReference type="HAMAP" id="MF_00033">
    <property type="entry name" value="MurG"/>
    <property type="match status" value="1"/>
</dbReference>
<dbReference type="AlphaFoldDB" id="A0A4S8QE98"/>
<keyword evidence="2 10" id="KW-0132">Cell division</keyword>
<reference evidence="13 14" key="2">
    <citation type="submission" date="2019-05" db="EMBL/GenBank/DDBJ databases">
        <title>Glycomyces buryatensis sp. nov.</title>
        <authorList>
            <person name="Nikitina E."/>
        </authorList>
    </citation>
    <scope>NUCLEOTIDE SEQUENCE [LARGE SCALE GENOMIC DNA]</scope>
    <source>
        <strain evidence="13 14">18</strain>
    </source>
</reference>
<feature type="binding site" evidence="10">
    <location>
        <begin position="14"/>
        <end position="16"/>
    </location>
    <ligand>
        <name>UDP-N-acetyl-alpha-D-glucosamine</name>
        <dbReference type="ChEBI" id="CHEBI:57705"/>
    </ligand>
</feature>
<dbReference type="Proteomes" id="UP000308760">
    <property type="component" value="Unassembled WGS sequence"/>
</dbReference>
<evidence type="ECO:0000259" key="12">
    <source>
        <dbReference type="Pfam" id="PF04101"/>
    </source>
</evidence>
<dbReference type="GO" id="GO:0050511">
    <property type="term" value="F:undecaprenyldiphospho-muramoylpentapeptide beta-N-acetylglucosaminyltransferase activity"/>
    <property type="evidence" value="ECO:0007669"/>
    <property type="project" value="UniProtKB-UniRule"/>
</dbReference>
<dbReference type="EC" id="2.4.1.227" evidence="10"/>
<evidence type="ECO:0000256" key="10">
    <source>
        <dbReference type="HAMAP-Rule" id="MF_00033"/>
    </source>
</evidence>
<dbReference type="SUPFAM" id="SSF53756">
    <property type="entry name" value="UDP-Glycosyltransferase/glycogen phosphorylase"/>
    <property type="match status" value="1"/>
</dbReference>
<keyword evidence="1 10" id="KW-1003">Cell membrane</keyword>
<dbReference type="RefSeq" id="WP_136535937.1">
    <property type="nucleotide sequence ID" value="NZ_STGY01000066.1"/>
</dbReference>
<dbReference type="CDD" id="cd03785">
    <property type="entry name" value="GT28_MurG"/>
    <property type="match status" value="1"/>
</dbReference>
<keyword evidence="5 10" id="KW-0133">Cell shape</keyword>
<dbReference type="InterPro" id="IPR007235">
    <property type="entry name" value="Glyco_trans_28_C"/>
</dbReference>
<proteinExistence type="inferred from homology"/>
<dbReference type="InterPro" id="IPR006009">
    <property type="entry name" value="GlcNAc_MurG"/>
</dbReference>
<gene>
    <name evidence="10" type="primary">murG</name>
    <name evidence="13" type="ORF">FAB82_18120</name>
</gene>
<comment type="pathway">
    <text evidence="10">Cell wall biogenesis; peptidoglycan biosynthesis.</text>
</comment>
<comment type="function">
    <text evidence="10">Cell wall formation. Catalyzes the transfer of a GlcNAc subunit on undecaprenyl-pyrophosphoryl-MurNAc-pentapeptide (lipid intermediate I) to form undecaprenyl-pyrophosphoryl-MurNAc-(pentapeptide)GlcNAc (lipid intermediate II).</text>
</comment>
<comment type="subcellular location">
    <subcellularLocation>
        <location evidence="10">Cell membrane</location>
        <topology evidence="10">Peripheral membrane protein</topology>
        <orientation evidence="10">Cytoplasmic side</orientation>
    </subcellularLocation>
</comment>
<comment type="similarity">
    <text evidence="10">Belongs to the glycosyltransferase 28 family. MurG subfamily.</text>
</comment>
<comment type="catalytic activity">
    <reaction evidence="10">
        <text>di-trans,octa-cis-undecaprenyl diphospho-N-acetyl-alpha-D-muramoyl-L-alanyl-D-glutamyl-meso-2,6-diaminopimeloyl-D-alanyl-D-alanine + UDP-N-acetyl-alpha-D-glucosamine = di-trans,octa-cis-undecaprenyl diphospho-[N-acetyl-alpha-D-glucosaminyl-(1-&gt;4)]-N-acetyl-alpha-D-muramoyl-L-alanyl-D-glutamyl-meso-2,6-diaminopimeloyl-D-alanyl-D-alanine + UDP + H(+)</text>
        <dbReference type="Rhea" id="RHEA:31227"/>
        <dbReference type="ChEBI" id="CHEBI:15378"/>
        <dbReference type="ChEBI" id="CHEBI:57705"/>
        <dbReference type="ChEBI" id="CHEBI:58223"/>
        <dbReference type="ChEBI" id="CHEBI:61387"/>
        <dbReference type="ChEBI" id="CHEBI:61388"/>
        <dbReference type="EC" id="2.4.1.227"/>
    </reaction>
</comment>
<dbReference type="GO" id="GO:0051301">
    <property type="term" value="P:cell division"/>
    <property type="evidence" value="ECO:0007669"/>
    <property type="project" value="UniProtKB-KW"/>
</dbReference>